<dbReference type="Pfam" id="PF11916">
    <property type="entry name" value="Vac14_Fig4_bd"/>
    <property type="match status" value="1"/>
</dbReference>
<feature type="domain" description="Vacuolar protein 14 C-terminal Fig4-binding" evidence="7">
    <location>
        <begin position="661"/>
        <end position="839"/>
    </location>
</feature>
<proteinExistence type="inferred from homology"/>
<feature type="compositionally biased region" description="Basic and acidic residues" evidence="6">
    <location>
        <begin position="510"/>
        <end position="522"/>
    </location>
</feature>
<evidence type="ECO:0000256" key="3">
    <source>
        <dbReference type="ARBA" id="ARBA00022737"/>
    </source>
</evidence>
<keyword evidence="3" id="KW-0677">Repeat</keyword>
<feature type="compositionally biased region" description="Polar residues" evidence="6">
    <location>
        <begin position="950"/>
        <end position="965"/>
    </location>
</feature>
<dbReference type="EMBL" id="CAVMBE010000022">
    <property type="protein sequence ID" value="CAK4004136.1"/>
    <property type="molecule type" value="Genomic_DNA"/>
</dbReference>
<dbReference type="InterPro" id="IPR026825">
    <property type="entry name" value="Vac14"/>
</dbReference>
<dbReference type="Pfam" id="PF12755">
    <property type="entry name" value="Vac14_Fab1_bd"/>
    <property type="match status" value="1"/>
</dbReference>
<gene>
    <name evidence="8" type="ORF">LECACI_7A004255</name>
</gene>
<evidence type="ECO:0000256" key="5">
    <source>
        <dbReference type="PROSITE-ProRule" id="PRU00103"/>
    </source>
</evidence>
<dbReference type="PROSITE" id="PS50077">
    <property type="entry name" value="HEAT_REPEAT"/>
    <property type="match status" value="1"/>
</dbReference>
<keyword evidence="4" id="KW-0472">Membrane</keyword>
<keyword evidence="9" id="KW-1185">Reference proteome</keyword>
<reference evidence="8" key="1">
    <citation type="submission" date="2023-11" db="EMBL/GenBank/DDBJ databases">
        <authorList>
            <person name="Alioto T."/>
            <person name="Alioto T."/>
            <person name="Gomez Garrido J."/>
        </authorList>
    </citation>
    <scope>NUCLEOTIDE SEQUENCE</scope>
</reference>
<dbReference type="GO" id="GO:0070772">
    <property type="term" value="C:PAS complex"/>
    <property type="evidence" value="ECO:0007669"/>
    <property type="project" value="InterPro"/>
</dbReference>
<evidence type="ECO:0000256" key="1">
    <source>
        <dbReference type="ARBA" id="ARBA00004308"/>
    </source>
</evidence>
<dbReference type="InterPro" id="IPR011989">
    <property type="entry name" value="ARM-like"/>
</dbReference>
<evidence type="ECO:0000256" key="6">
    <source>
        <dbReference type="SAM" id="MobiDB-lite"/>
    </source>
</evidence>
<dbReference type="InterPro" id="IPR021841">
    <property type="entry name" value="VAC14_Fig4p-bd"/>
</dbReference>
<name>A0AAI8YYD9_9PEZI</name>
<dbReference type="GO" id="GO:0006661">
    <property type="term" value="P:phosphatidylinositol biosynthetic process"/>
    <property type="evidence" value="ECO:0007669"/>
    <property type="project" value="InterPro"/>
</dbReference>
<comment type="caution">
    <text evidence="8">The sequence shown here is derived from an EMBL/GenBank/DDBJ whole genome shotgun (WGS) entry which is preliminary data.</text>
</comment>
<evidence type="ECO:0000259" key="7">
    <source>
        <dbReference type="Pfam" id="PF11916"/>
    </source>
</evidence>
<protein>
    <submittedName>
        <fullName evidence="8">Related to vacuole-associated enzyme activator complex component (Vac14)</fullName>
    </submittedName>
</protein>
<dbReference type="GO" id="GO:0010008">
    <property type="term" value="C:endosome membrane"/>
    <property type="evidence" value="ECO:0007669"/>
    <property type="project" value="TreeGrafter"/>
</dbReference>
<accession>A0AAI8YYD9</accession>
<organism evidence="8 9">
    <name type="scientific">Lecanosticta acicola</name>
    <dbReference type="NCBI Taxonomy" id="111012"/>
    <lineage>
        <taxon>Eukaryota</taxon>
        <taxon>Fungi</taxon>
        <taxon>Dikarya</taxon>
        <taxon>Ascomycota</taxon>
        <taxon>Pezizomycotina</taxon>
        <taxon>Dothideomycetes</taxon>
        <taxon>Dothideomycetidae</taxon>
        <taxon>Mycosphaerellales</taxon>
        <taxon>Mycosphaerellaceae</taxon>
        <taxon>Lecanosticta</taxon>
    </lineage>
</organism>
<feature type="region of interest" description="Disordered" evidence="6">
    <location>
        <begin position="906"/>
        <end position="982"/>
    </location>
</feature>
<dbReference type="InterPro" id="IPR021133">
    <property type="entry name" value="HEAT_type_2"/>
</dbReference>
<dbReference type="Proteomes" id="UP001296104">
    <property type="component" value="Unassembled WGS sequence"/>
</dbReference>
<dbReference type="InterPro" id="IPR016024">
    <property type="entry name" value="ARM-type_fold"/>
</dbReference>
<dbReference type="PANTHER" id="PTHR16023">
    <property type="entry name" value="TAX1 BINDING PROTEIN-RELATED"/>
    <property type="match status" value="1"/>
</dbReference>
<dbReference type="GO" id="GO:0000329">
    <property type="term" value="C:fungal-type vacuole membrane"/>
    <property type="evidence" value="ECO:0007669"/>
    <property type="project" value="TreeGrafter"/>
</dbReference>
<evidence type="ECO:0000256" key="2">
    <source>
        <dbReference type="ARBA" id="ARBA00010225"/>
    </source>
</evidence>
<feature type="region of interest" description="Disordered" evidence="6">
    <location>
        <begin position="300"/>
        <end position="385"/>
    </location>
</feature>
<feature type="compositionally biased region" description="Polar residues" evidence="6">
    <location>
        <begin position="913"/>
        <end position="926"/>
    </location>
</feature>
<comment type="subcellular location">
    <subcellularLocation>
        <location evidence="1">Endomembrane system</location>
    </subcellularLocation>
</comment>
<feature type="compositionally biased region" description="Basic and acidic residues" evidence="6">
    <location>
        <begin position="300"/>
        <end position="311"/>
    </location>
</feature>
<dbReference type="AlphaFoldDB" id="A0AAI8YYD9"/>
<dbReference type="Gene3D" id="1.25.10.10">
    <property type="entry name" value="Leucine-rich Repeat Variant"/>
    <property type="match status" value="2"/>
</dbReference>
<evidence type="ECO:0000313" key="9">
    <source>
        <dbReference type="Proteomes" id="UP001296104"/>
    </source>
</evidence>
<dbReference type="SUPFAM" id="SSF48371">
    <property type="entry name" value="ARM repeat"/>
    <property type="match status" value="1"/>
</dbReference>
<feature type="repeat" description="HEAT" evidence="5">
    <location>
        <begin position="105"/>
        <end position="140"/>
    </location>
</feature>
<dbReference type="PANTHER" id="PTHR16023:SF0">
    <property type="entry name" value="PROTEIN VAC14 HOMOLOG"/>
    <property type="match status" value="1"/>
</dbReference>
<sequence>MAFLKRPKAHLHRSPDTCPYMDDYDVQFESFDKESLMKHSRRLEATIRQALSDGNHDRIGRIVWQLCHDYAYAVHQPHARNGGLIGLAAAAIALGPEVARYLKEIVPPVLACFSDQDARVRYYACESMYNIAKVAKGEILIYFNDVFDALSKLAADTELSVKNGAELLDRLVKDIVSESAATYASVLAPEAVQEAEGISPQQSVELPTAFSLPRFIPLLQERINVQNPFARTFLVSWITLLDQIPDLELVAYLPSFLGGLLRFLSDSNEDVHTTTKTALDRFLVEIKKIAAVKKDIAESKKGREVQERKASDSSFAVESPKPEDAEAEPDPSQSRESREHGTMQTPEPAAPEQLTSMADVEAASRASSITAAEDDEMSTTDDEWIPGQDVQIDYQRILEILVNFLAESREEGIQITTLKWIETFLEICPEDILSFTPKLLQQLLPALSHDREQVSSAAHKVNNLLIAYIMSLPEDPSKATHAGTSEAVPAAGPSATVAGTASIATAFQRSVRETNGTEKRESLSNVKSVRKLETPEPGSAPRTPQVSTPEPRATDHVEKPHTDLDYEAAVNALTLQFLHEHEATRVAALAWLIMLHRKSPRKILAIQDATFPALLKTLSDPAEAVVTRDLLLLSQISKSSDDSYFESFMVNLLKLFCTDRRLLETRGNLIIRQLCLSLSAERIYRTMANCLERDEDDIEFASIMVQNLNNNLITAPELADLRKRLRNLDSRDGQTFFTVLFKAWCVNAVATFSLCLLAQAYEQAYNLLQVFCDIEMTVNMLIQIDKLVQLLESPVFTYLRMQLLEPERHPHLYKCMYGLLMLLPQSSAFAALKNRLNSVSAIGYLHIGTRGQGPSTPASSVTTFGERQNRLKSREDGGIKWTELLDKFKTTQEKVRRIQQRQLLNQHGLEDQATPQKETKAVQTAPDNIRPVSGGLRPDSAQSGPIRGHQPQQSTLGQKKGTSSLGRLGGFASGSRSGKTKK</sequence>
<feature type="region of interest" description="Disordered" evidence="6">
    <location>
        <begin position="509"/>
        <end position="557"/>
    </location>
</feature>
<comment type="similarity">
    <text evidence="2">Belongs to the VAC14 family.</text>
</comment>
<evidence type="ECO:0000256" key="4">
    <source>
        <dbReference type="ARBA" id="ARBA00023136"/>
    </source>
</evidence>
<evidence type="ECO:0000313" key="8">
    <source>
        <dbReference type="EMBL" id="CAK4004136.1"/>
    </source>
</evidence>
<feature type="compositionally biased region" description="Acidic residues" evidence="6">
    <location>
        <begin position="372"/>
        <end position="384"/>
    </location>
</feature>